<evidence type="ECO:0000313" key="8">
    <source>
        <dbReference type="Proteomes" id="UP000234881"/>
    </source>
</evidence>
<dbReference type="GO" id="GO:0030694">
    <property type="term" value="C:bacterial-type flagellum basal body, rod"/>
    <property type="evidence" value="ECO:0007669"/>
    <property type="project" value="InterPro"/>
</dbReference>
<gene>
    <name evidence="7" type="primary">flgB</name>
    <name evidence="7" type="ORF">C0081_00905</name>
</gene>
<evidence type="ECO:0000256" key="3">
    <source>
        <dbReference type="ARBA" id="ARBA00014376"/>
    </source>
</evidence>
<accession>A0A2N5XWF8</accession>
<evidence type="ECO:0000256" key="4">
    <source>
        <dbReference type="ARBA" id="ARBA00023143"/>
    </source>
</evidence>
<comment type="subcellular location">
    <subcellularLocation>
        <location evidence="1 6">Bacterial flagellum basal body</location>
    </subcellularLocation>
</comment>
<protein>
    <recommendedName>
        <fullName evidence="3 6">Flagellar basal body rod protein FlgB</fullName>
    </recommendedName>
</protein>
<organism evidence="7 8">
    <name type="scientific">Cohaesibacter celericrescens</name>
    <dbReference type="NCBI Taxonomy" id="2067669"/>
    <lineage>
        <taxon>Bacteria</taxon>
        <taxon>Pseudomonadati</taxon>
        <taxon>Pseudomonadota</taxon>
        <taxon>Alphaproteobacteria</taxon>
        <taxon>Hyphomicrobiales</taxon>
        <taxon>Cohaesibacteraceae</taxon>
    </lineage>
</organism>
<keyword evidence="8" id="KW-1185">Reference proteome</keyword>
<comment type="subunit">
    <text evidence="6">The basal body constitutes a major portion of the flagellar organelle and consists of a number of rings mounted on a central rod.</text>
</comment>
<dbReference type="OrthoDB" id="9788334at2"/>
<sequence length="130" mass="14744">MNFFSMLRNKMHWHQTRQRVLSENVANADSPNYRARDLKEFKFNQALKPFQTGGLETRVTNSHHLQGKSIFPDGSLAGKKVDGFEITPEGNTVVLEEQMMKVTANQLDYQAATSLYSKGLGLIRTAGQRR</sequence>
<evidence type="ECO:0000256" key="1">
    <source>
        <dbReference type="ARBA" id="ARBA00004117"/>
    </source>
</evidence>
<evidence type="ECO:0000256" key="2">
    <source>
        <dbReference type="ARBA" id="ARBA00009677"/>
    </source>
</evidence>
<dbReference type="InterPro" id="IPR006300">
    <property type="entry name" value="FlgB"/>
</dbReference>
<comment type="similarity">
    <text evidence="2 6">Belongs to the flagella basal body rod proteins family.</text>
</comment>
<reference evidence="7 8" key="1">
    <citation type="submission" date="2018-01" db="EMBL/GenBank/DDBJ databases">
        <title>The draft genome sequence of Cohaesibacter sp. H1304.</title>
        <authorList>
            <person name="Wang N.-N."/>
            <person name="Du Z.-J."/>
        </authorList>
    </citation>
    <scope>NUCLEOTIDE SEQUENCE [LARGE SCALE GENOMIC DNA]</scope>
    <source>
        <strain evidence="7 8">H1304</strain>
    </source>
</reference>
<dbReference type="EMBL" id="PKUQ01000001">
    <property type="protein sequence ID" value="PLW78834.1"/>
    <property type="molecule type" value="Genomic_DNA"/>
</dbReference>
<dbReference type="NCBIfam" id="TIGR01396">
    <property type="entry name" value="FlgB"/>
    <property type="match status" value="1"/>
</dbReference>
<evidence type="ECO:0000256" key="5">
    <source>
        <dbReference type="ARBA" id="ARBA00024934"/>
    </source>
</evidence>
<keyword evidence="7" id="KW-0966">Cell projection</keyword>
<dbReference type="Proteomes" id="UP000234881">
    <property type="component" value="Unassembled WGS sequence"/>
</dbReference>
<name>A0A2N5XWF8_9HYPH</name>
<keyword evidence="7" id="KW-0969">Cilium</keyword>
<dbReference type="GO" id="GO:0071973">
    <property type="term" value="P:bacterial-type flagellum-dependent cell motility"/>
    <property type="evidence" value="ECO:0007669"/>
    <property type="project" value="InterPro"/>
</dbReference>
<comment type="function">
    <text evidence="5 6">Structural component of flagellum, the bacterial motility apparatus. Part of the rod structure of flagellar basal body.</text>
</comment>
<comment type="caution">
    <text evidence="7">The sequence shown here is derived from an EMBL/GenBank/DDBJ whole genome shotgun (WGS) entry which is preliminary data.</text>
</comment>
<dbReference type="PIRSF" id="PIRSF002889">
    <property type="entry name" value="Rod_FlgB"/>
    <property type="match status" value="1"/>
</dbReference>
<dbReference type="NCBIfam" id="NF004654">
    <property type="entry name" value="PRK06004.1"/>
    <property type="match status" value="1"/>
</dbReference>
<evidence type="ECO:0000313" key="7">
    <source>
        <dbReference type="EMBL" id="PLW78834.1"/>
    </source>
</evidence>
<proteinExistence type="inferred from homology"/>
<dbReference type="AlphaFoldDB" id="A0A2N5XWF8"/>
<keyword evidence="4 6" id="KW-0975">Bacterial flagellum</keyword>
<keyword evidence="7" id="KW-0282">Flagellum</keyword>
<evidence type="ECO:0000256" key="6">
    <source>
        <dbReference type="PIRNR" id="PIRNR002889"/>
    </source>
</evidence>